<dbReference type="Pfam" id="PF02518">
    <property type="entry name" value="HATPase_c"/>
    <property type="match status" value="1"/>
</dbReference>
<accession>A0ABS9Z970</accession>
<proteinExistence type="predicted"/>
<dbReference type="InterPro" id="IPR025201">
    <property type="entry name" value="KdpD_TM"/>
</dbReference>
<evidence type="ECO:0000256" key="10">
    <source>
        <dbReference type="ARBA" id="ARBA00022989"/>
    </source>
</evidence>
<dbReference type="InterPro" id="IPR005467">
    <property type="entry name" value="His_kinase_dom"/>
</dbReference>
<feature type="transmembrane region" description="Helical" evidence="13">
    <location>
        <begin position="448"/>
        <end position="465"/>
    </location>
</feature>
<keyword evidence="6 13" id="KW-0812">Transmembrane</keyword>
<dbReference type="Proteomes" id="UP001139104">
    <property type="component" value="Unassembled WGS sequence"/>
</dbReference>
<evidence type="ECO:0000256" key="13">
    <source>
        <dbReference type="SAM" id="Phobius"/>
    </source>
</evidence>
<evidence type="ECO:0000256" key="1">
    <source>
        <dbReference type="ARBA" id="ARBA00000085"/>
    </source>
</evidence>
<feature type="transmembrane region" description="Helical" evidence="13">
    <location>
        <begin position="425"/>
        <end position="443"/>
    </location>
</feature>
<dbReference type="SUPFAM" id="SSF55781">
    <property type="entry name" value="GAF domain-like"/>
    <property type="match status" value="1"/>
</dbReference>
<dbReference type="EC" id="2.7.13.3" evidence="3"/>
<evidence type="ECO:0000256" key="11">
    <source>
        <dbReference type="ARBA" id="ARBA00023012"/>
    </source>
</evidence>
<evidence type="ECO:0000256" key="5">
    <source>
        <dbReference type="ARBA" id="ARBA00022679"/>
    </source>
</evidence>
<dbReference type="SUPFAM" id="SSF47384">
    <property type="entry name" value="Homodimeric domain of signal transducing histidine kinase"/>
    <property type="match status" value="1"/>
</dbReference>
<dbReference type="Pfam" id="PF13492">
    <property type="entry name" value="GAF_3"/>
    <property type="match status" value="1"/>
</dbReference>
<dbReference type="Pfam" id="PF00512">
    <property type="entry name" value="HisKA"/>
    <property type="match status" value="1"/>
</dbReference>
<keyword evidence="9" id="KW-0067">ATP-binding</keyword>
<feature type="transmembrane region" description="Helical" evidence="13">
    <location>
        <begin position="471"/>
        <end position="494"/>
    </location>
</feature>
<keyword evidence="8 15" id="KW-0418">Kinase</keyword>
<organism evidence="15 16">
    <name type="scientific">Candidatus Rhodoblastus alkanivorans</name>
    <dbReference type="NCBI Taxonomy" id="2954117"/>
    <lineage>
        <taxon>Bacteria</taxon>
        <taxon>Pseudomonadati</taxon>
        <taxon>Pseudomonadota</taxon>
        <taxon>Alphaproteobacteria</taxon>
        <taxon>Hyphomicrobiales</taxon>
        <taxon>Rhodoblastaceae</taxon>
        <taxon>Rhodoblastus</taxon>
    </lineage>
</organism>
<evidence type="ECO:0000256" key="12">
    <source>
        <dbReference type="ARBA" id="ARBA00023136"/>
    </source>
</evidence>
<dbReference type="PRINTS" id="PR00344">
    <property type="entry name" value="BCTRLSENSOR"/>
</dbReference>
<comment type="subcellular location">
    <subcellularLocation>
        <location evidence="2">Membrane</location>
        <topology evidence="2">Multi-pass membrane protein</topology>
    </subcellularLocation>
</comment>
<dbReference type="Gene3D" id="3.30.565.10">
    <property type="entry name" value="Histidine kinase-like ATPase, C-terminal domain"/>
    <property type="match status" value="1"/>
</dbReference>
<dbReference type="InterPro" id="IPR052023">
    <property type="entry name" value="Histidine_kinase_KdpD"/>
</dbReference>
<keyword evidence="10 13" id="KW-1133">Transmembrane helix</keyword>
<dbReference type="PROSITE" id="PS50109">
    <property type="entry name" value="HIS_KIN"/>
    <property type="match status" value="1"/>
</dbReference>
<dbReference type="InterPro" id="IPR027417">
    <property type="entry name" value="P-loop_NTPase"/>
</dbReference>
<feature type="transmembrane region" description="Helical" evidence="13">
    <location>
        <begin position="400"/>
        <end position="419"/>
    </location>
</feature>
<keyword evidence="11" id="KW-0902">Two-component regulatory system</keyword>
<evidence type="ECO:0000259" key="14">
    <source>
        <dbReference type="PROSITE" id="PS50109"/>
    </source>
</evidence>
<dbReference type="Gene3D" id="3.30.450.40">
    <property type="match status" value="1"/>
</dbReference>
<dbReference type="InterPro" id="IPR038318">
    <property type="entry name" value="KdpD_sf"/>
</dbReference>
<gene>
    <name evidence="15" type="ORF">K2U94_15945</name>
</gene>
<evidence type="ECO:0000256" key="2">
    <source>
        <dbReference type="ARBA" id="ARBA00004141"/>
    </source>
</evidence>
<evidence type="ECO:0000256" key="3">
    <source>
        <dbReference type="ARBA" id="ARBA00012438"/>
    </source>
</evidence>
<protein>
    <recommendedName>
        <fullName evidence="3">histidine kinase</fullName>
        <ecNumber evidence="3">2.7.13.3</ecNumber>
    </recommendedName>
</protein>
<sequence length="899" mass="98598">MATERELDRLPDPDALPALAGREGRGKLKVFLGAAPGVGKTYAMLAAAQRLKAEGGDVVVGLAETHGRAETAAFLAGQEVLPRKKIPCRGRELEAFDIDAALKRRPALIVVDEFAHANPPDSRHPKRWQDVEELLDAGLDVWTTLNIQHLESLAEVVSRFIGVAVRETVPDRVLQRADDVVLVDITPDELIQRLHEGKVYLPETARRATQNFFTPRNLTALRELALRRTADRVDDQMVDLLRQHAIEGPWDTSEHLLVCVAADSQAEMVVNAGARLATRLNASWVVVHVAPETHAETDPARIRAMDRAFRLAKRLGAEAASLSSSDMIAEVLRYARRENVTQIMVGRARGAAWRRWLRRDFAIALVRRSLDIPVHVIAMPDAADHVAMPPRKRRLDAREMQWRGLFGSVAAVAVAVPIADSLKRLVGVHNVSMVFLLAVVVCAERFGLWSAVAASLLSYLAYSFFVTEPIFSFTVAAPADFLSLLAFLIVSILTSSLAGRVHDKSEEVRARARYTELLYDFSRKLSAAPKLDDALWAAAAHLHKARGGTIVFLLPQGDELRLAAAWPPTDEVSAGEMSAARWAFAKREAAGWRTDTLPNLPFQFRPLITPRGAVGVCGFEPRELSEPLSPEDERSLTAMLDQTALAIDRSVLVDEAVRSAALEENEKLRTTLLSSLSHDLKTPLSSITGAVTALRELGDRMPAEDRRDLLASIEEEAGRLARFVANLLDMSRLESGAVKVRGDFLDPTEIVRGAVERARKAFPGMRIETSLARDLPFIRGDAGLLEQVLFNLLDNAHKYGGEAGATIHARQEGQFVVLSVTDEGPGIKPGDLERIFEKFYRGGRPDGRKAGTGLGLSICKGLVEAMGGTIEAQSPAMRRRGARILARLPVTAMEKELKA</sequence>
<dbReference type="Gene3D" id="1.20.120.620">
    <property type="entry name" value="Backbone structure of the membrane domain of e. Coli histidine kinase receptor kdpd"/>
    <property type="match status" value="1"/>
</dbReference>
<evidence type="ECO:0000256" key="9">
    <source>
        <dbReference type="ARBA" id="ARBA00022840"/>
    </source>
</evidence>
<dbReference type="PANTHER" id="PTHR45569">
    <property type="entry name" value="SENSOR PROTEIN KDPD"/>
    <property type="match status" value="1"/>
</dbReference>
<keyword evidence="7" id="KW-0547">Nucleotide-binding</keyword>
<feature type="domain" description="Histidine kinase" evidence="14">
    <location>
        <begin position="675"/>
        <end position="892"/>
    </location>
</feature>
<keyword evidence="16" id="KW-1185">Reference proteome</keyword>
<dbReference type="EMBL" id="JAIVFP010000001">
    <property type="protein sequence ID" value="MCI4684235.1"/>
    <property type="molecule type" value="Genomic_DNA"/>
</dbReference>
<dbReference type="SUPFAM" id="SSF52402">
    <property type="entry name" value="Adenine nucleotide alpha hydrolases-like"/>
    <property type="match status" value="1"/>
</dbReference>
<dbReference type="InterPro" id="IPR003018">
    <property type="entry name" value="GAF"/>
</dbReference>
<comment type="caution">
    <text evidence="15">The sequence shown here is derived from an EMBL/GenBank/DDBJ whole genome shotgun (WGS) entry which is preliminary data.</text>
</comment>
<keyword evidence="12 13" id="KW-0472">Membrane</keyword>
<dbReference type="SUPFAM" id="SSF55874">
    <property type="entry name" value="ATPase domain of HSP90 chaperone/DNA topoisomerase II/histidine kinase"/>
    <property type="match status" value="1"/>
</dbReference>
<dbReference type="SMART" id="SM00387">
    <property type="entry name" value="HATPase_c"/>
    <property type="match status" value="1"/>
</dbReference>
<evidence type="ECO:0000256" key="8">
    <source>
        <dbReference type="ARBA" id="ARBA00022777"/>
    </source>
</evidence>
<dbReference type="RefSeq" id="WP_243068138.1">
    <property type="nucleotide sequence ID" value="NZ_JAIVFP010000001.1"/>
</dbReference>
<dbReference type="InterPro" id="IPR036097">
    <property type="entry name" value="HisK_dim/P_sf"/>
</dbReference>
<evidence type="ECO:0000256" key="4">
    <source>
        <dbReference type="ARBA" id="ARBA00022553"/>
    </source>
</evidence>
<evidence type="ECO:0000313" key="15">
    <source>
        <dbReference type="EMBL" id="MCI4684235.1"/>
    </source>
</evidence>
<dbReference type="InterPro" id="IPR036890">
    <property type="entry name" value="HATPase_C_sf"/>
</dbReference>
<reference evidence="15" key="1">
    <citation type="journal article" date="2022" name="ISME J.">
        <title>Identification of active gaseous-alkane degraders at natural gas seeps.</title>
        <authorList>
            <person name="Farhan Ul Haque M."/>
            <person name="Hernandez M."/>
            <person name="Crombie A.T."/>
            <person name="Murrell J.C."/>
        </authorList>
    </citation>
    <scope>NUCLEOTIDE SEQUENCE</scope>
    <source>
        <strain evidence="15">PC2</strain>
    </source>
</reference>
<dbReference type="InterPro" id="IPR004358">
    <property type="entry name" value="Sig_transdc_His_kin-like_C"/>
</dbReference>
<keyword evidence="5" id="KW-0808">Transferase</keyword>
<dbReference type="Pfam" id="PF02702">
    <property type="entry name" value="KdpD"/>
    <property type="match status" value="1"/>
</dbReference>
<dbReference type="InterPro" id="IPR003594">
    <property type="entry name" value="HATPase_dom"/>
</dbReference>
<keyword evidence="4" id="KW-0597">Phosphoprotein</keyword>
<name>A0ABS9Z970_9HYPH</name>
<dbReference type="GO" id="GO:0016301">
    <property type="term" value="F:kinase activity"/>
    <property type="evidence" value="ECO:0007669"/>
    <property type="project" value="UniProtKB-KW"/>
</dbReference>
<dbReference type="CDD" id="cd00075">
    <property type="entry name" value="HATPase"/>
    <property type="match status" value="1"/>
</dbReference>
<dbReference type="Pfam" id="PF13493">
    <property type="entry name" value="DUF4118"/>
    <property type="match status" value="1"/>
</dbReference>
<dbReference type="InterPro" id="IPR003852">
    <property type="entry name" value="Sig_transdc_His_kinase_KdpD_N"/>
</dbReference>
<dbReference type="PANTHER" id="PTHR45569:SF1">
    <property type="entry name" value="SENSOR PROTEIN KDPD"/>
    <property type="match status" value="1"/>
</dbReference>
<dbReference type="InterPro" id="IPR014729">
    <property type="entry name" value="Rossmann-like_a/b/a_fold"/>
</dbReference>
<comment type="catalytic activity">
    <reaction evidence="1">
        <text>ATP + protein L-histidine = ADP + protein N-phospho-L-histidine.</text>
        <dbReference type="EC" id="2.7.13.3"/>
    </reaction>
</comment>
<dbReference type="SMART" id="SM00388">
    <property type="entry name" value="HisKA"/>
    <property type="match status" value="1"/>
</dbReference>
<evidence type="ECO:0000256" key="6">
    <source>
        <dbReference type="ARBA" id="ARBA00022692"/>
    </source>
</evidence>
<dbReference type="CDD" id="cd00082">
    <property type="entry name" value="HisKA"/>
    <property type="match status" value="1"/>
</dbReference>
<evidence type="ECO:0000313" key="16">
    <source>
        <dbReference type="Proteomes" id="UP001139104"/>
    </source>
</evidence>
<dbReference type="Gene3D" id="3.40.50.620">
    <property type="entry name" value="HUPs"/>
    <property type="match status" value="1"/>
</dbReference>
<dbReference type="InterPro" id="IPR029016">
    <property type="entry name" value="GAF-like_dom_sf"/>
</dbReference>
<dbReference type="Gene3D" id="1.10.287.130">
    <property type="match status" value="1"/>
</dbReference>
<evidence type="ECO:0000256" key="7">
    <source>
        <dbReference type="ARBA" id="ARBA00022741"/>
    </source>
</evidence>
<dbReference type="SUPFAM" id="SSF52540">
    <property type="entry name" value="P-loop containing nucleoside triphosphate hydrolases"/>
    <property type="match status" value="1"/>
</dbReference>
<dbReference type="InterPro" id="IPR003661">
    <property type="entry name" value="HisK_dim/P_dom"/>
</dbReference>
<dbReference type="Gene3D" id="3.40.50.300">
    <property type="entry name" value="P-loop containing nucleotide triphosphate hydrolases"/>
    <property type="match status" value="1"/>
</dbReference>